<dbReference type="RefSeq" id="WP_191818348.1">
    <property type="nucleotide sequence ID" value="NZ_JACYFT010000001.1"/>
</dbReference>
<dbReference type="AlphaFoldDB" id="A0A927ILH1"/>
<evidence type="ECO:0000313" key="2">
    <source>
        <dbReference type="Proteomes" id="UP000647424"/>
    </source>
</evidence>
<gene>
    <name evidence="1" type="ORF">IC609_05110</name>
</gene>
<organism evidence="1 2">
    <name type="scientific">Limnohabitans radicicola</name>
    <dbReference type="NCBI Taxonomy" id="2771427"/>
    <lineage>
        <taxon>Bacteria</taxon>
        <taxon>Pseudomonadati</taxon>
        <taxon>Pseudomonadota</taxon>
        <taxon>Betaproteobacteria</taxon>
        <taxon>Burkholderiales</taxon>
        <taxon>Comamonadaceae</taxon>
        <taxon>Limnohabitans</taxon>
    </lineage>
</organism>
<sequence>MHILFVNRASIPVFAYGGTERVIWDLGRALVDMGHRVSYLVPEGSSCPFGQVLPIDDKKDWASQIPDDVDLVHFQFNPGMDLKLDLPWLMTQHGNSQVGETLPLNTVFVSRNHAQRHGSASHVLNGLDWRAYGPVDLSVTKDSFHFLGKASWRVKNVQGAIDTCLLGHQQLMVLGGHRLNFQRGFRYTWSRRIQFAGMVGGQTKLDLLQGSRGLVFPVRWHEPFGLAVIESLYFGCPVFATPYGALPELVPPECGVLSNEKAALAQALTKPFDRQACHDRAVTLFSAARMAQDYLHVYQQLMQGTPLNPVNPCMTEAASPLPWHQHRR</sequence>
<dbReference type="Pfam" id="PF13692">
    <property type="entry name" value="Glyco_trans_1_4"/>
    <property type="match status" value="1"/>
</dbReference>
<name>A0A927ILH1_9BURK</name>
<comment type="caution">
    <text evidence="1">The sequence shown here is derived from an EMBL/GenBank/DDBJ whole genome shotgun (WGS) entry which is preliminary data.</text>
</comment>
<keyword evidence="2" id="KW-1185">Reference proteome</keyword>
<accession>A0A927ILH1</accession>
<dbReference type="Proteomes" id="UP000647424">
    <property type="component" value="Unassembled WGS sequence"/>
</dbReference>
<dbReference type="SUPFAM" id="SSF53756">
    <property type="entry name" value="UDP-Glycosyltransferase/glycogen phosphorylase"/>
    <property type="match status" value="1"/>
</dbReference>
<dbReference type="PANTHER" id="PTHR12526">
    <property type="entry name" value="GLYCOSYLTRANSFERASE"/>
    <property type="match status" value="1"/>
</dbReference>
<protein>
    <submittedName>
        <fullName evidence="1">Glycosyltransferase</fullName>
    </submittedName>
</protein>
<dbReference type="PANTHER" id="PTHR12526:SF595">
    <property type="entry name" value="BLL5217 PROTEIN"/>
    <property type="match status" value="1"/>
</dbReference>
<dbReference type="EMBL" id="JACYFT010000001">
    <property type="protein sequence ID" value="MBD8049912.1"/>
    <property type="molecule type" value="Genomic_DNA"/>
</dbReference>
<dbReference type="Gene3D" id="3.40.50.2000">
    <property type="entry name" value="Glycogen Phosphorylase B"/>
    <property type="match status" value="2"/>
</dbReference>
<evidence type="ECO:0000313" key="1">
    <source>
        <dbReference type="EMBL" id="MBD8049912.1"/>
    </source>
</evidence>
<proteinExistence type="predicted"/>
<reference evidence="1" key="1">
    <citation type="submission" date="2020-09" db="EMBL/GenBank/DDBJ databases">
        <title>Genome seq and assembly of Limnohabitants sp.</title>
        <authorList>
            <person name="Chhetri G."/>
        </authorList>
    </citation>
    <scope>NUCLEOTIDE SEQUENCE</scope>
    <source>
        <strain evidence="1">JUR4</strain>
    </source>
</reference>